<evidence type="ECO:0000256" key="2">
    <source>
        <dbReference type="SAM" id="SignalP"/>
    </source>
</evidence>
<feature type="signal peptide" evidence="2">
    <location>
        <begin position="1"/>
        <end position="20"/>
    </location>
</feature>
<gene>
    <name evidence="3" type="ORF">POM99_07130</name>
</gene>
<dbReference type="EMBL" id="JAROCY010000005">
    <property type="protein sequence ID" value="MDF8332967.1"/>
    <property type="molecule type" value="Genomic_DNA"/>
</dbReference>
<keyword evidence="2" id="KW-0732">Signal</keyword>
<feature type="compositionally biased region" description="Low complexity" evidence="1">
    <location>
        <begin position="87"/>
        <end position="123"/>
    </location>
</feature>
<sequence length="123" mass="11844">MKRISAALLVAAALSATVSGCGGKGEEKGAKAAGGEVLPGTISDAMIDTSHSQAQAPLMPAKVDKPKLDLPGTDASEAADSPVAESAPAPTDAANPADVPKPAASPKPAATAKPKPAASKPAA</sequence>
<feature type="region of interest" description="Disordered" evidence="1">
    <location>
        <begin position="43"/>
        <end position="123"/>
    </location>
</feature>
<accession>A0ABT6CGM2</accession>
<feature type="chain" id="PRO_5045958242" description="Lipoprotein" evidence="2">
    <location>
        <begin position="21"/>
        <end position="123"/>
    </location>
</feature>
<comment type="caution">
    <text evidence="3">The sequence shown here is derived from an EMBL/GenBank/DDBJ whole genome shotgun (WGS) entry which is preliminary data.</text>
</comment>
<organism evidence="3 4">
    <name type="scientific">Novosphingobium cyanobacteriorum</name>
    <dbReference type="NCBI Taxonomy" id="3024215"/>
    <lineage>
        <taxon>Bacteria</taxon>
        <taxon>Pseudomonadati</taxon>
        <taxon>Pseudomonadota</taxon>
        <taxon>Alphaproteobacteria</taxon>
        <taxon>Sphingomonadales</taxon>
        <taxon>Sphingomonadaceae</taxon>
        <taxon>Novosphingobium</taxon>
    </lineage>
</organism>
<evidence type="ECO:0000313" key="3">
    <source>
        <dbReference type="EMBL" id="MDF8332967.1"/>
    </source>
</evidence>
<name>A0ABT6CGM2_9SPHN</name>
<reference evidence="3 4" key="1">
    <citation type="submission" date="2023-03" db="EMBL/GenBank/DDBJ databases">
        <title>Novosphingobium cyanobacteriorum sp. nov., isolated from a eutrophic reservoir during the Microcystis bloom period.</title>
        <authorList>
            <person name="Kang M."/>
            <person name="Le V."/>
            <person name="Ko S.-R."/>
            <person name="Lee S.-A."/>
            <person name="Ahn C.-Y."/>
        </authorList>
    </citation>
    <scope>NUCLEOTIDE SEQUENCE [LARGE SCALE GENOMIC DNA]</scope>
    <source>
        <strain evidence="3 4">HBC54</strain>
    </source>
</reference>
<dbReference type="RefSeq" id="WP_277276178.1">
    <property type="nucleotide sequence ID" value="NZ_JAROCY010000005.1"/>
</dbReference>
<dbReference type="Proteomes" id="UP001222770">
    <property type="component" value="Unassembled WGS sequence"/>
</dbReference>
<protein>
    <recommendedName>
        <fullName evidence="5">Lipoprotein</fullName>
    </recommendedName>
</protein>
<keyword evidence="4" id="KW-1185">Reference proteome</keyword>
<evidence type="ECO:0000313" key="4">
    <source>
        <dbReference type="Proteomes" id="UP001222770"/>
    </source>
</evidence>
<evidence type="ECO:0000256" key="1">
    <source>
        <dbReference type="SAM" id="MobiDB-lite"/>
    </source>
</evidence>
<evidence type="ECO:0008006" key="5">
    <source>
        <dbReference type="Google" id="ProtNLM"/>
    </source>
</evidence>
<dbReference type="PROSITE" id="PS51257">
    <property type="entry name" value="PROKAR_LIPOPROTEIN"/>
    <property type="match status" value="1"/>
</dbReference>
<proteinExistence type="predicted"/>